<dbReference type="AlphaFoldDB" id="A0A0M3Q961"/>
<sequence>MWLTRPVRIPSKQGGNAKVAGVCEGIGVRYQVDPVLIRLFFVVTGVFGAGVVAYLVAWMVMPRYSVPLSPIEALWTPGHPQERTHGWWLLIAFLVFSGAIGSGAAKLFGPAAVLTYLALFGMWWILHKRHPVPPRGLLTNGYVPLKEDTMNHDDLYPQPQPDLSTIKPVDGYRAPFAQQAPESPMWDPLAQSHYDAWNMELAPAEPEKKRRVWPWVVGGLVGTGAVMVVGAGIVISQLDPVYFEEDTTGIGDVYLAPTNAELKDSYASGVGEINVDLSNLTTLDSVQNVQISSGIGEVKVTLPEDVPISLICSSGIGSSNCDVGDLEARNAELDGPMLNIFVSSGIGDVDVEFANAD</sequence>
<name>A0A0M3Q961_9CORY</name>
<accession>A0A0M3Q961</accession>
<dbReference type="Proteomes" id="UP000068067">
    <property type="component" value="Chromosome"/>
</dbReference>
<evidence type="ECO:0000313" key="4">
    <source>
        <dbReference type="EMBL" id="ALC05083.1"/>
    </source>
</evidence>
<keyword evidence="1" id="KW-0472">Membrane</keyword>
<feature type="domain" description="Cell wall-active antibiotics response LiaF-like C-terminal" evidence="3">
    <location>
        <begin position="266"/>
        <end position="351"/>
    </location>
</feature>
<dbReference type="STRING" id="931089.CDES_03150"/>
<organism evidence="4 5">
    <name type="scientific">Corynebacterium deserti GIMN1.010</name>
    <dbReference type="NCBI Taxonomy" id="931089"/>
    <lineage>
        <taxon>Bacteria</taxon>
        <taxon>Bacillati</taxon>
        <taxon>Actinomycetota</taxon>
        <taxon>Actinomycetes</taxon>
        <taxon>Mycobacteriales</taxon>
        <taxon>Corynebacteriaceae</taxon>
        <taxon>Corynebacterium</taxon>
    </lineage>
</organism>
<dbReference type="EMBL" id="CP009220">
    <property type="protein sequence ID" value="ALC05083.1"/>
    <property type="molecule type" value="Genomic_DNA"/>
</dbReference>
<dbReference type="OrthoDB" id="3208990at2"/>
<keyword evidence="5" id="KW-1185">Reference proteome</keyword>
<proteinExistence type="predicted"/>
<keyword evidence="1" id="KW-0812">Transmembrane</keyword>
<dbReference type="Pfam" id="PF09922">
    <property type="entry name" value="LiaF-like_C"/>
    <property type="match status" value="1"/>
</dbReference>
<feature type="transmembrane region" description="Helical" evidence="1">
    <location>
        <begin position="212"/>
        <end position="235"/>
    </location>
</feature>
<reference evidence="4 5" key="1">
    <citation type="submission" date="2014-08" db="EMBL/GenBank/DDBJ databases">
        <title>Complete genome sequence of Corynebacterium deserti GIMN1.010 (=DSM 45689), isolated from desert sand in western China.</title>
        <authorList>
            <person name="Ruckert C."/>
            <person name="Albersmeier A."/>
            <person name="Kalinowski J."/>
        </authorList>
    </citation>
    <scope>NUCLEOTIDE SEQUENCE [LARGE SCALE GENOMIC DNA]</scope>
    <source>
        <strain evidence="4 5">GIMN1.010</strain>
    </source>
</reference>
<feature type="domain" description="Phage shock protein PspC N-terminal" evidence="2">
    <location>
        <begin position="16"/>
        <end position="63"/>
    </location>
</feature>
<dbReference type="InterPro" id="IPR007168">
    <property type="entry name" value="Phageshock_PspC_N"/>
</dbReference>
<protein>
    <recommendedName>
        <fullName evidence="6">Phage shock protein PspC N-terminal domain-containing protein</fullName>
    </recommendedName>
</protein>
<dbReference type="PATRIC" id="fig|931089.4.peg.638"/>
<evidence type="ECO:0000259" key="3">
    <source>
        <dbReference type="Pfam" id="PF09922"/>
    </source>
</evidence>
<feature type="transmembrane region" description="Helical" evidence="1">
    <location>
        <begin position="85"/>
        <end position="101"/>
    </location>
</feature>
<evidence type="ECO:0000313" key="5">
    <source>
        <dbReference type="Proteomes" id="UP000068067"/>
    </source>
</evidence>
<keyword evidence="1" id="KW-1133">Transmembrane helix</keyword>
<dbReference type="Pfam" id="PF04024">
    <property type="entry name" value="PspC"/>
    <property type="match status" value="1"/>
</dbReference>
<evidence type="ECO:0000256" key="1">
    <source>
        <dbReference type="SAM" id="Phobius"/>
    </source>
</evidence>
<gene>
    <name evidence="4" type="ORF">CDES_03150</name>
</gene>
<feature type="transmembrane region" description="Helical" evidence="1">
    <location>
        <begin position="35"/>
        <end position="60"/>
    </location>
</feature>
<dbReference type="KEGG" id="cdx:CDES_03150"/>
<dbReference type="InterPro" id="IPR024425">
    <property type="entry name" value="LiaF-like_C"/>
</dbReference>
<evidence type="ECO:0008006" key="6">
    <source>
        <dbReference type="Google" id="ProtNLM"/>
    </source>
</evidence>
<evidence type="ECO:0000259" key="2">
    <source>
        <dbReference type="Pfam" id="PF04024"/>
    </source>
</evidence>